<dbReference type="STRING" id="592026.GCWU0000282_001736"/>
<sequence>MRYKQFYKGKLPEQLLERIEAEHKEKMKALIRRSEQEGWTKKQRKRQQSNIFPNIALYQVFIDNEIPKEKAKELVKDYSFYRARKYHSILKTMFIIPGFFRVFRFFMRTGMKGDEIWISKIRSDNVRECSMDVLKCLWADTCKSFGCPEICEIFCLCDHIVFGNIDKLRFDRSQTLGMGGKRCDFCFKSR</sequence>
<accession>V2Y579</accession>
<dbReference type="Pfam" id="PF14196">
    <property type="entry name" value="ATC_hydrolase"/>
    <property type="match status" value="1"/>
</dbReference>
<evidence type="ECO:0000313" key="1">
    <source>
        <dbReference type="EMBL" id="ESL02866.1"/>
    </source>
</evidence>
<dbReference type="OrthoDB" id="1899188at2"/>
<dbReference type="RefSeq" id="WP_023354608.1">
    <property type="nucleotide sequence ID" value="NZ_KI535368.1"/>
</dbReference>
<evidence type="ECO:0008006" key="3">
    <source>
        <dbReference type="Google" id="ProtNLM"/>
    </source>
</evidence>
<dbReference type="InterPro" id="IPR026002">
    <property type="entry name" value="ATC_hydrolase-like"/>
</dbReference>
<dbReference type="EMBL" id="ACIL03000013">
    <property type="protein sequence ID" value="ESL02866.1"/>
    <property type="molecule type" value="Genomic_DNA"/>
</dbReference>
<evidence type="ECO:0000313" key="2">
    <source>
        <dbReference type="Proteomes" id="UP000018227"/>
    </source>
</evidence>
<dbReference type="Proteomes" id="UP000018227">
    <property type="component" value="Unassembled WGS sequence"/>
</dbReference>
<name>V2Y579_9FIRM</name>
<dbReference type="HOGENOM" id="CLU_102192_1_0_9"/>
<reference evidence="1 2" key="1">
    <citation type="submission" date="2013-06" db="EMBL/GenBank/DDBJ databases">
        <authorList>
            <person name="Weinstock G."/>
            <person name="Sodergren E."/>
            <person name="Clifton S."/>
            <person name="Fulton L."/>
            <person name="Fulton B."/>
            <person name="Courtney L."/>
            <person name="Fronick C."/>
            <person name="Harrison M."/>
            <person name="Strong C."/>
            <person name="Farmer C."/>
            <person name="Delahaunty K."/>
            <person name="Markovic C."/>
            <person name="Hall O."/>
            <person name="Minx P."/>
            <person name="Tomlinson C."/>
            <person name="Mitreva M."/>
            <person name="Nelson J."/>
            <person name="Hou S."/>
            <person name="Wollam A."/>
            <person name="Pepin K.H."/>
            <person name="Johnson M."/>
            <person name="Bhonagiri V."/>
            <person name="Nash W.E."/>
            <person name="Warren W."/>
            <person name="Chinwalla A."/>
            <person name="Mardis E.R."/>
            <person name="Wilson R.K."/>
        </authorList>
    </citation>
    <scope>NUCLEOTIDE SEQUENCE [LARGE SCALE GENOMIC DNA]</scope>
    <source>
        <strain evidence="1 2">ATCC 51271</strain>
    </source>
</reference>
<dbReference type="AlphaFoldDB" id="V2Y579"/>
<dbReference type="eggNOG" id="ENOG502ZIYW">
    <property type="taxonomic scope" value="Bacteria"/>
</dbReference>
<keyword evidence="2" id="KW-1185">Reference proteome</keyword>
<proteinExistence type="predicted"/>
<gene>
    <name evidence="1" type="ORF">GCWU0000282_001736</name>
</gene>
<comment type="caution">
    <text evidence="1">The sequence shown here is derived from an EMBL/GenBank/DDBJ whole genome shotgun (WGS) entry which is preliminary data.</text>
</comment>
<organism evidence="1 2">
    <name type="scientific">Catonella morbi ATCC 51271</name>
    <dbReference type="NCBI Taxonomy" id="592026"/>
    <lineage>
        <taxon>Bacteria</taxon>
        <taxon>Bacillati</taxon>
        <taxon>Bacillota</taxon>
        <taxon>Clostridia</taxon>
        <taxon>Lachnospirales</taxon>
        <taxon>Lachnospiraceae</taxon>
        <taxon>Catonella</taxon>
    </lineage>
</organism>
<protein>
    <recommendedName>
        <fullName evidence="3">L-2-amino-thiazoline-4-carboxylic acid hydrolase</fullName>
    </recommendedName>
</protein>